<reference evidence="1" key="3">
    <citation type="journal article" date="2011" name="Annu. Rev. Phytopathol.">
        <title>A successful bacterial coup d'etat: how Rhodococcus fascians redirects plant development.</title>
        <authorList>
            <person name="Stes E."/>
            <person name="Vandeputte O.M."/>
            <person name="El Jaziri M."/>
            <person name="Holsters M."/>
            <person name="Vereecke D."/>
        </authorList>
    </citation>
    <scope>NUCLEOTIDE SEQUENCE</scope>
    <source>
        <strain evidence="1">D188</strain>
        <plasmid evidence="1">pFiD188</plasmid>
    </source>
</reference>
<protein>
    <submittedName>
        <fullName evidence="1">Uncharacterized protein</fullName>
    </submittedName>
</protein>
<dbReference type="PATRIC" id="fig|1051973.4.peg.5049"/>
<accession>G8JZ03</accession>
<dbReference type="KEGG" id="rfa:A3L23_05002"/>
<reference evidence="1" key="5">
    <citation type="journal article" date="2012" name="Mol. Plant Microbe Interact.">
        <title>pFiD188, the linear virulence plasmid of Rhodococcus fascians D188.</title>
        <authorList>
            <person name="Francis I."/>
            <person name="De Keyser A."/>
            <person name="De Backer P."/>
            <person name="Simon-Mateo C."/>
            <person name="Kalkus J."/>
            <person name="Pertry I."/>
            <person name="Ardiles-Diaz W."/>
            <person name="De Rycke R."/>
            <person name="Vandeputte O.M."/>
            <person name="El Jaziri M."/>
            <person name="Holsters M."/>
            <person name="Vereecke D."/>
        </authorList>
    </citation>
    <scope>NUCLEOTIDE SEQUENCE</scope>
    <source>
        <strain evidence="1">D188</strain>
        <plasmid evidence="1">pFiD188</plasmid>
    </source>
</reference>
<dbReference type="EMBL" id="JN093097">
    <property type="protein sequence ID" value="AET25274.1"/>
    <property type="molecule type" value="Genomic_DNA"/>
</dbReference>
<reference evidence="1" key="1">
    <citation type="journal article" date="2009" name="Proc. Natl. Acad. Sci. U.S.A.">
        <title>Identification of Rhodococcus fascians cytokinins and their modus operandi to reshape the plant.</title>
        <authorList>
            <person name="Pertry I."/>
            <person name="Vaclavikova K."/>
            <person name="Depuydt S."/>
            <person name="Galuszka P."/>
            <person name="Spichal L."/>
            <person name="Temmerman W."/>
            <person name="Stes E."/>
            <person name="Schmulling T."/>
            <person name="Kakimoto T."/>
            <person name="Van Montagu M.C."/>
            <person name="Strnad M."/>
            <person name="Holsters M."/>
            <person name="Tarkowski P."/>
            <person name="Vereecke D."/>
        </authorList>
    </citation>
    <scope>NUCLEOTIDE SEQUENCE</scope>
    <source>
        <strain evidence="1">D188</strain>
        <plasmid evidence="1">pFiD188</plasmid>
    </source>
</reference>
<geneLocation type="plasmid" evidence="1">
    <name>pFiD188</name>
</geneLocation>
<dbReference type="AlphaFoldDB" id="G8JZ03"/>
<proteinExistence type="predicted"/>
<reference evidence="1" key="4">
    <citation type="submission" date="2011-06" db="EMBL/GenBank/DDBJ databases">
        <authorList>
            <person name="Vereecke D.M."/>
        </authorList>
    </citation>
    <scope>NUCLEOTIDE SEQUENCE</scope>
    <source>
        <strain evidence="1">D188</strain>
        <plasmid evidence="1">pFiD188</plasmid>
    </source>
</reference>
<reference evidence="1" key="2">
    <citation type="journal article" date="2010" name="Mol. Plant Microbe Interact.">
        <title>Rhodococcus fascians impacts plant development through the dynamic fas-mediated production of a cytokinin mix.</title>
        <authorList>
            <person name="Pertry I."/>
            <person name="Vaclavikova K."/>
            <person name="Gemrotova M."/>
            <person name="Spichal L."/>
            <person name="Galuszka P."/>
            <person name="Depuydt S."/>
            <person name="Temmerman W."/>
            <person name="Stes E."/>
            <person name="De Keyser A."/>
            <person name="Riefler M."/>
            <person name="Biondi S."/>
            <person name="Novak O."/>
            <person name="Schmulling T."/>
            <person name="Strnad M."/>
            <person name="Tarkowski P."/>
            <person name="Holsters M."/>
            <person name="Vereecke D."/>
        </authorList>
    </citation>
    <scope>NUCLEOTIDE SEQUENCE</scope>
    <source>
        <strain evidence="1">D188</strain>
        <plasmid evidence="1">pFiD188</plasmid>
    </source>
</reference>
<name>G8JZ03_RHOFA</name>
<organism evidence="1">
    <name type="scientific">Rhodococcoides fascians D188</name>
    <dbReference type="NCBI Taxonomy" id="1051973"/>
    <lineage>
        <taxon>Bacteria</taxon>
        <taxon>Bacillati</taxon>
        <taxon>Actinomycetota</taxon>
        <taxon>Actinomycetes</taxon>
        <taxon>Mycobacteriales</taxon>
        <taxon>Nocardiaceae</taxon>
        <taxon>Rhodococcoides</taxon>
    </lineage>
</organism>
<gene>
    <name evidence="1" type="ORF">pFi_138</name>
</gene>
<evidence type="ECO:0000313" key="1">
    <source>
        <dbReference type="EMBL" id="AET25274.1"/>
    </source>
</evidence>
<sequence length="125" mass="13840">MKKPLPDDAAVQAAMDGVLTECETSGRRATVTSVEDRLGITHATFYRNYPALITWFQQQNKSRAATQVSRKDSAADDLARLRRDNSDLKKLVAIYANAIRQLTLDNAAMTAELDKTSGVTTLRPR</sequence>
<keyword evidence="1" id="KW-0614">Plasmid</keyword>
<dbReference type="RefSeq" id="WP_015586192.1">
    <property type="nucleotide sequence ID" value="NC_021080.1"/>
</dbReference>